<dbReference type="EMBL" id="LODT01000022">
    <property type="protein sequence ID" value="KYQ94361.1"/>
    <property type="molecule type" value="Genomic_DNA"/>
</dbReference>
<reference evidence="1 2" key="1">
    <citation type="submission" date="2015-12" db="EMBL/GenBank/DDBJ databases">
        <title>Dictyostelia acquired genes for synthesis and detection of signals that induce cell-type specialization by lateral gene transfer from prokaryotes.</title>
        <authorList>
            <person name="Gloeckner G."/>
            <person name="Schaap P."/>
        </authorList>
    </citation>
    <scope>NUCLEOTIDE SEQUENCE [LARGE SCALE GENOMIC DNA]</scope>
    <source>
        <strain evidence="1 2">TK</strain>
    </source>
</reference>
<proteinExistence type="predicted"/>
<dbReference type="InParanoid" id="A0A151ZK38"/>
<name>A0A151ZK38_TIELA</name>
<keyword evidence="2" id="KW-1185">Reference proteome</keyword>
<dbReference type="Proteomes" id="UP000076078">
    <property type="component" value="Unassembled WGS sequence"/>
</dbReference>
<dbReference type="FunCoup" id="A0A151ZK38">
    <property type="interactions" value="738"/>
</dbReference>
<evidence type="ECO:0000313" key="2">
    <source>
        <dbReference type="Proteomes" id="UP000076078"/>
    </source>
</evidence>
<dbReference type="AlphaFoldDB" id="A0A151ZK38"/>
<protein>
    <submittedName>
        <fullName evidence="1">Uncharacterized protein</fullName>
    </submittedName>
</protein>
<organism evidence="1 2">
    <name type="scientific">Tieghemostelium lacteum</name>
    <name type="common">Slime mold</name>
    <name type="synonym">Dictyostelium lacteum</name>
    <dbReference type="NCBI Taxonomy" id="361077"/>
    <lineage>
        <taxon>Eukaryota</taxon>
        <taxon>Amoebozoa</taxon>
        <taxon>Evosea</taxon>
        <taxon>Eumycetozoa</taxon>
        <taxon>Dictyostelia</taxon>
        <taxon>Dictyosteliales</taxon>
        <taxon>Raperosteliaceae</taxon>
        <taxon>Tieghemostelium</taxon>
    </lineage>
</organism>
<comment type="caution">
    <text evidence="1">The sequence shown here is derived from an EMBL/GenBank/DDBJ whole genome shotgun (WGS) entry which is preliminary data.</text>
</comment>
<accession>A0A151ZK38</accession>
<sequence>MFRYSLNRFYCSIRKAGPKANLNQAALKRLKEKESIEKQRQEIKETKKNRVIDDPIIRRAYEELEAEGYFIDKPNPLKS</sequence>
<gene>
    <name evidence="1" type="ORF">DLAC_04659</name>
</gene>
<evidence type="ECO:0000313" key="1">
    <source>
        <dbReference type="EMBL" id="KYQ94361.1"/>
    </source>
</evidence>